<keyword evidence="2" id="KW-0378">Hydrolase</keyword>
<dbReference type="InterPro" id="IPR002410">
    <property type="entry name" value="Peptidase_S33"/>
</dbReference>
<protein>
    <submittedName>
        <fullName evidence="5">Proline-specific peptidase</fullName>
    </submittedName>
</protein>
<name>A0A5C2S8N5_9APHY</name>
<dbReference type="SUPFAM" id="SSF53474">
    <property type="entry name" value="alpha/beta-Hydrolases"/>
    <property type="match status" value="1"/>
</dbReference>
<evidence type="ECO:0000256" key="3">
    <source>
        <dbReference type="SAM" id="SignalP"/>
    </source>
</evidence>
<evidence type="ECO:0000313" key="6">
    <source>
        <dbReference type="Proteomes" id="UP000313359"/>
    </source>
</evidence>
<dbReference type="Gene3D" id="3.40.50.1820">
    <property type="entry name" value="alpha/beta hydrolase"/>
    <property type="match status" value="1"/>
</dbReference>
<comment type="similarity">
    <text evidence="1">Belongs to the peptidase S33 family.</text>
</comment>
<feature type="chain" id="PRO_5022940235" evidence="3">
    <location>
        <begin position="16"/>
        <end position="318"/>
    </location>
</feature>
<evidence type="ECO:0000313" key="5">
    <source>
        <dbReference type="EMBL" id="RPD60183.1"/>
    </source>
</evidence>
<dbReference type="PANTHER" id="PTHR43433">
    <property type="entry name" value="HYDROLASE, ALPHA/BETA FOLD FAMILY PROTEIN"/>
    <property type="match status" value="1"/>
</dbReference>
<dbReference type="AlphaFoldDB" id="A0A5C2S8N5"/>
<dbReference type="STRING" id="1328759.A0A5C2S8N5"/>
<dbReference type="InterPro" id="IPR005945">
    <property type="entry name" value="Pro_imino_pep"/>
</dbReference>
<keyword evidence="3" id="KW-0732">Signal</keyword>
<proteinExistence type="inferred from homology"/>
<dbReference type="PANTHER" id="PTHR43433:SF5">
    <property type="entry name" value="AB HYDROLASE-1 DOMAIN-CONTAINING PROTEIN"/>
    <property type="match status" value="1"/>
</dbReference>
<sequence length="318" mass="36270">MRIPFLASVFTLASASQTHFAMLKATVEMKEGHIPFPYQGETHQTYYKVFGDLENRTRTPVIVLHGGPGLSHDYTLPLADLADLADHSYPVIFYDQIGNARSTRLPEKPKEFWNIDLFLDEFDNLVQHFGIQEGYHIVGHSWGGMMASELIVRRQPKGLRRLVISDSPSAIALWRKSFMELLEKFPQSVKDAVAKGFEDRVGYWNAMQEVYAVHGCRVKPLPKDLETSMLYIYGENADRTVDEAPILTGWDIGSRLHEINVPTLVINGRYDIAQEYVTRAYIDNIPGAKFITFEESSHTPFFEEREKYMETVAEFLGA</sequence>
<dbReference type="Proteomes" id="UP000313359">
    <property type="component" value="Unassembled WGS sequence"/>
</dbReference>
<organism evidence="5 6">
    <name type="scientific">Lentinus tigrinus ALCF2SS1-6</name>
    <dbReference type="NCBI Taxonomy" id="1328759"/>
    <lineage>
        <taxon>Eukaryota</taxon>
        <taxon>Fungi</taxon>
        <taxon>Dikarya</taxon>
        <taxon>Basidiomycota</taxon>
        <taxon>Agaricomycotina</taxon>
        <taxon>Agaricomycetes</taxon>
        <taxon>Polyporales</taxon>
        <taxon>Polyporaceae</taxon>
        <taxon>Lentinus</taxon>
    </lineage>
</organism>
<accession>A0A5C2S8N5</accession>
<dbReference type="InterPro" id="IPR050471">
    <property type="entry name" value="AB_hydrolase"/>
</dbReference>
<reference evidence="5" key="1">
    <citation type="journal article" date="2018" name="Genome Biol. Evol.">
        <title>Genomics and development of Lentinus tigrinus, a white-rot wood-decaying mushroom with dimorphic fruiting bodies.</title>
        <authorList>
            <person name="Wu B."/>
            <person name="Xu Z."/>
            <person name="Knudson A."/>
            <person name="Carlson A."/>
            <person name="Chen N."/>
            <person name="Kovaka S."/>
            <person name="LaButti K."/>
            <person name="Lipzen A."/>
            <person name="Pennachio C."/>
            <person name="Riley R."/>
            <person name="Schakwitz W."/>
            <person name="Umezawa K."/>
            <person name="Ohm R.A."/>
            <person name="Grigoriev I.V."/>
            <person name="Nagy L.G."/>
            <person name="Gibbons J."/>
            <person name="Hibbett D."/>
        </authorList>
    </citation>
    <scope>NUCLEOTIDE SEQUENCE [LARGE SCALE GENOMIC DNA]</scope>
    <source>
        <strain evidence="5">ALCF2SS1-6</strain>
    </source>
</reference>
<evidence type="ECO:0000256" key="2">
    <source>
        <dbReference type="ARBA" id="ARBA00022801"/>
    </source>
</evidence>
<gene>
    <name evidence="5" type="ORF">L227DRAFT_575712</name>
</gene>
<dbReference type="EMBL" id="ML122267">
    <property type="protein sequence ID" value="RPD60183.1"/>
    <property type="molecule type" value="Genomic_DNA"/>
</dbReference>
<dbReference type="NCBIfam" id="TIGR01250">
    <property type="entry name" value="pro_imino_pep_2"/>
    <property type="match status" value="1"/>
</dbReference>
<evidence type="ECO:0000256" key="1">
    <source>
        <dbReference type="ARBA" id="ARBA00010088"/>
    </source>
</evidence>
<dbReference type="OrthoDB" id="190201at2759"/>
<dbReference type="PIRSF" id="PIRSF005539">
    <property type="entry name" value="Pept_S33_TRI_F1"/>
    <property type="match status" value="1"/>
</dbReference>
<keyword evidence="6" id="KW-1185">Reference proteome</keyword>
<dbReference type="InterPro" id="IPR029058">
    <property type="entry name" value="AB_hydrolase_fold"/>
</dbReference>
<dbReference type="InterPro" id="IPR000073">
    <property type="entry name" value="AB_hydrolase_1"/>
</dbReference>
<feature type="signal peptide" evidence="3">
    <location>
        <begin position="1"/>
        <end position="15"/>
    </location>
</feature>
<evidence type="ECO:0000259" key="4">
    <source>
        <dbReference type="Pfam" id="PF00561"/>
    </source>
</evidence>
<dbReference type="GO" id="GO:0006508">
    <property type="term" value="P:proteolysis"/>
    <property type="evidence" value="ECO:0007669"/>
    <property type="project" value="InterPro"/>
</dbReference>
<dbReference type="Pfam" id="PF00561">
    <property type="entry name" value="Abhydrolase_1"/>
    <property type="match status" value="1"/>
</dbReference>
<dbReference type="GO" id="GO:0008233">
    <property type="term" value="F:peptidase activity"/>
    <property type="evidence" value="ECO:0007669"/>
    <property type="project" value="InterPro"/>
</dbReference>
<dbReference type="PRINTS" id="PR00793">
    <property type="entry name" value="PROAMNOPTASE"/>
</dbReference>
<feature type="domain" description="AB hydrolase-1" evidence="4">
    <location>
        <begin position="60"/>
        <end position="304"/>
    </location>
</feature>